<protein>
    <submittedName>
        <fullName evidence="1">Uncharacterized protein</fullName>
    </submittedName>
</protein>
<keyword evidence="2" id="KW-1185">Reference proteome</keyword>
<gene>
    <name evidence="1" type="ORF">PXEA_LOCUS2733</name>
</gene>
<dbReference type="Proteomes" id="UP000784294">
    <property type="component" value="Unassembled WGS sequence"/>
</dbReference>
<organism evidence="1 2">
    <name type="scientific">Protopolystoma xenopodis</name>
    <dbReference type="NCBI Taxonomy" id="117903"/>
    <lineage>
        <taxon>Eukaryota</taxon>
        <taxon>Metazoa</taxon>
        <taxon>Spiralia</taxon>
        <taxon>Lophotrochozoa</taxon>
        <taxon>Platyhelminthes</taxon>
        <taxon>Monogenea</taxon>
        <taxon>Polyopisthocotylea</taxon>
        <taxon>Polystomatidea</taxon>
        <taxon>Polystomatidae</taxon>
        <taxon>Protopolystoma</taxon>
    </lineage>
</organism>
<evidence type="ECO:0000313" key="2">
    <source>
        <dbReference type="Proteomes" id="UP000784294"/>
    </source>
</evidence>
<name>A0A3S5FBZ5_9PLAT</name>
<evidence type="ECO:0000313" key="1">
    <source>
        <dbReference type="EMBL" id="VEL09293.1"/>
    </source>
</evidence>
<dbReference type="EMBL" id="CAAALY010005976">
    <property type="protein sequence ID" value="VEL09293.1"/>
    <property type="molecule type" value="Genomic_DNA"/>
</dbReference>
<dbReference type="AlphaFoldDB" id="A0A3S5FBZ5"/>
<proteinExistence type="predicted"/>
<comment type="caution">
    <text evidence="1">The sequence shown here is derived from an EMBL/GenBank/DDBJ whole genome shotgun (WGS) entry which is preliminary data.</text>
</comment>
<sequence length="153" mass="17127">MTGFGQLTVFTVIRIRFYLVRHIFSEDSVFRDPIPVKSPLLAQSADIAASKTHSLKSPTMRKAQEPEAGFTWQMRLWDIFQSSCTRQKPTSREKSLVKSGLLEVGIRPIIIQTCQAGYLGMSADRKPQELIGRGGEEAGVKRFCYPKSTCQGT</sequence>
<accession>A0A3S5FBZ5</accession>
<reference evidence="1" key="1">
    <citation type="submission" date="2018-11" db="EMBL/GenBank/DDBJ databases">
        <authorList>
            <consortium name="Pathogen Informatics"/>
        </authorList>
    </citation>
    <scope>NUCLEOTIDE SEQUENCE</scope>
</reference>